<organism evidence="1 3">
    <name type="scientific">Bacteroides uniformis</name>
    <dbReference type="NCBI Taxonomy" id="820"/>
    <lineage>
        <taxon>Bacteria</taxon>
        <taxon>Pseudomonadati</taxon>
        <taxon>Bacteroidota</taxon>
        <taxon>Bacteroidia</taxon>
        <taxon>Bacteroidales</taxon>
        <taxon>Bacteroidaceae</taxon>
        <taxon>Bacteroides</taxon>
    </lineage>
</organism>
<reference evidence="1" key="2">
    <citation type="journal article" date="2018" name="BMC Genomics">
        <title>Whole genome sequencing and function prediction of 133 gut anaerobes isolated from chicken caecum in pure cultures.</title>
        <authorList>
            <person name="Medvecky M."/>
            <person name="Cejkova D."/>
            <person name="Polansky O."/>
            <person name="Karasova D."/>
            <person name="Kubasova T."/>
            <person name="Cizek A."/>
            <person name="Rychlik I."/>
        </authorList>
    </citation>
    <scope>NUCLEOTIDE SEQUENCE</scope>
    <source>
        <strain evidence="1">An67</strain>
    </source>
</reference>
<protein>
    <submittedName>
        <fullName evidence="1">Plasmid mobilization relaxosome protein MobC</fullName>
    </submittedName>
</protein>
<dbReference type="InterPro" id="IPR053842">
    <property type="entry name" value="NikA-like"/>
</dbReference>
<reference evidence="2 4" key="3">
    <citation type="submission" date="2018-08" db="EMBL/GenBank/DDBJ databases">
        <title>A genome reference for cultivated species of the human gut microbiota.</title>
        <authorList>
            <person name="Zou Y."/>
            <person name="Xue W."/>
            <person name="Luo G."/>
        </authorList>
    </citation>
    <scope>NUCLEOTIDE SEQUENCE [LARGE SCALE GENOMIC DNA]</scope>
    <source>
        <strain evidence="2 4">AM18-14LB</strain>
    </source>
</reference>
<evidence type="ECO:0000313" key="1">
    <source>
        <dbReference type="EMBL" id="OUN54831.1"/>
    </source>
</evidence>
<evidence type="ECO:0000313" key="4">
    <source>
        <dbReference type="Proteomes" id="UP000283766"/>
    </source>
</evidence>
<evidence type="ECO:0000313" key="2">
    <source>
        <dbReference type="EMBL" id="RHH28152.1"/>
    </source>
</evidence>
<comment type="caution">
    <text evidence="1">The sequence shown here is derived from an EMBL/GenBank/DDBJ whole genome shotgun (WGS) entry which is preliminary data.</text>
</comment>
<proteinExistence type="predicted"/>
<dbReference type="AlphaFoldDB" id="A0A1Y3V189"/>
<sequence>MKAYNKGGRPTKSLVEKRTYRVNLKMNTEEYYTLKERASEAEVSPCDFIRAIILKAEIRQRLSPEWMDHIRKLSGMANNLNQIAHKANAAGYPDARMEYLFLADKIDNLLNQIQQ</sequence>
<dbReference type="Proteomes" id="UP000283766">
    <property type="component" value="Unassembled WGS sequence"/>
</dbReference>
<reference evidence="3" key="1">
    <citation type="submission" date="2017-04" db="EMBL/GenBank/DDBJ databases">
        <title>Function of individual gut microbiota members based on whole genome sequencing of pure cultures obtained from chicken caecum.</title>
        <authorList>
            <person name="Medvecky M."/>
            <person name="Cejkova D."/>
            <person name="Polansky O."/>
            <person name="Karasova D."/>
            <person name="Kubasova T."/>
            <person name="Cizek A."/>
            <person name="Rychlik I."/>
        </authorList>
    </citation>
    <scope>NUCLEOTIDE SEQUENCE [LARGE SCALE GENOMIC DNA]</scope>
    <source>
        <strain evidence="3">An67</strain>
    </source>
</reference>
<dbReference type="RefSeq" id="WP_055289358.1">
    <property type="nucleotide sequence ID" value="NZ_CAXSNS010000010.1"/>
</dbReference>
<dbReference type="EMBL" id="QRJL01000011">
    <property type="protein sequence ID" value="RHH28152.1"/>
    <property type="molecule type" value="Genomic_DNA"/>
</dbReference>
<dbReference type="Pfam" id="PF21983">
    <property type="entry name" value="NikA-like"/>
    <property type="match status" value="1"/>
</dbReference>
<name>A0A1Y3V189_BACUN</name>
<accession>A0A1Y3V189</accession>
<gene>
    <name evidence="1" type="ORF">B5G17_09935</name>
    <name evidence="2" type="ORF">DW216_16345</name>
</gene>
<evidence type="ECO:0000313" key="3">
    <source>
        <dbReference type="Proteomes" id="UP000196329"/>
    </source>
</evidence>
<dbReference type="EMBL" id="NFHS01000004">
    <property type="protein sequence ID" value="OUN54831.1"/>
    <property type="molecule type" value="Genomic_DNA"/>
</dbReference>
<dbReference type="Proteomes" id="UP000196329">
    <property type="component" value="Unassembled WGS sequence"/>
</dbReference>